<evidence type="ECO:0000313" key="8">
    <source>
        <dbReference type="Proteomes" id="UP000198253"/>
    </source>
</evidence>
<dbReference type="Proteomes" id="UP000198253">
    <property type="component" value="Chromosome I"/>
</dbReference>
<dbReference type="Gene3D" id="1.20.120.1630">
    <property type="match status" value="1"/>
</dbReference>
<name>A0A1C4X6Z8_MICEC</name>
<feature type="transmembrane region" description="Helical" evidence="6">
    <location>
        <begin position="82"/>
        <end position="104"/>
    </location>
</feature>
<keyword evidence="7" id="KW-0489">Methyltransferase</keyword>
<dbReference type="AlphaFoldDB" id="A0A1C4X6Z8"/>
<dbReference type="GO" id="GO:0032259">
    <property type="term" value="P:methylation"/>
    <property type="evidence" value="ECO:0007669"/>
    <property type="project" value="UniProtKB-KW"/>
</dbReference>
<keyword evidence="4 6" id="KW-0472">Membrane</keyword>
<accession>A0A1C4X6Z8</accession>
<dbReference type="InterPro" id="IPR007318">
    <property type="entry name" value="Phopholipid_MeTrfase"/>
</dbReference>
<dbReference type="GO" id="GO:0012505">
    <property type="term" value="C:endomembrane system"/>
    <property type="evidence" value="ECO:0007669"/>
    <property type="project" value="UniProtKB-SubCell"/>
</dbReference>
<feature type="transmembrane region" description="Helical" evidence="6">
    <location>
        <begin position="133"/>
        <end position="164"/>
    </location>
</feature>
<evidence type="ECO:0000256" key="2">
    <source>
        <dbReference type="ARBA" id="ARBA00022692"/>
    </source>
</evidence>
<reference evidence="8" key="1">
    <citation type="submission" date="2016-06" db="EMBL/GenBank/DDBJ databases">
        <authorList>
            <person name="Varghese N."/>
            <person name="Submissions Spin"/>
        </authorList>
    </citation>
    <scope>NUCLEOTIDE SEQUENCE [LARGE SCALE GENOMIC DNA]</scope>
    <source>
        <strain evidence="8">DSM 43816</strain>
    </source>
</reference>
<evidence type="ECO:0000256" key="1">
    <source>
        <dbReference type="ARBA" id="ARBA00004127"/>
    </source>
</evidence>
<evidence type="ECO:0000256" key="6">
    <source>
        <dbReference type="SAM" id="Phobius"/>
    </source>
</evidence>
<organism evidence="7 8">
    <name type="scientific">Micromonospora echinospora</name>
    <name type="common">Micromonospora purpurea</name>
    <dbReference type="NCBI Taxonomy" id="1877"/>
    <lineage>
        <taxon>Bacteria</taxon>
        <taxon>Bacillati</taxon>
        <taxon>Actinomycetota</taxon>
        <taxon>Actinomycetes</taxon>
        <taxon>Micromonosporales</taxon>
        <taxon>Micromonosporaceae</taxon>
        <taxon>Micromonospora</taxon>
    </lineage>
</organism>
<proteinExistence type="predicted"/>
<evidence type="ECO:0000256" key="4">
    <source>
        <dbReference type="ARBA" id="ARBA00023136"/>
    </source>
</evidence>
<keyword evidence="3 6" id="KW-1133">Transmembrane helix</keyword>
<feature type="compositionally biased region" description="Low complexity" evidence="5">
    <location>
        <begin position="209"/>
        <end position="219"/>
    </location>
</feature>
<dbReference type="InParanoid" id="A0A1C4X6Z8"/>
<feature type="region of interest" description="Disordered" evidence="5">
    <location>
        <begin position="199"/>
        <end position="219"/>
    </location>
</feature>
<dbReference type="PANTHER" id="PTHR43847:SF1">
    <property type="entry name" value="BLL3993 PROTEIN"/>
    <property type="match status" value="1"/>
</dbReference>
<evidence type="ECO:0000313" key="7">
    <source>
        <dbReference type="EMBL" id="SCF04243.1"/>
    </source>
</evidence>
<evidence type="ECO:0000256" key="3">
    <source>
        <dbReference type="ARBA" id="ARBA00022989"/>
    </source>
</evidence>
<dbReference type="InterPro" id="IPR052527">
    <property type="entry name" value="Metal_cation-efflux_comp"/>
</dbReference>
<sequence length="219" mass="23075">MTVAWLALLLYLLGLLLAFGWRTLTQWRSTGDTGLRLDAGPPGTLRWWAKLLFVAALLLGFAGPVAALAGLSPLPGLDHRPLHVVGLLLTVAGIGAALAAQLAMGASWRIGVDPTEHTSLVTGGPFALARNPIFTAMAATTLGLALMVPNAVALAAWLVLVLALQLQVRAVEEPYLMSVHGTDYVRYAARVGRFLPGLGRIRPQDRSPSRTGSSSSRAG</sequence>
<dbReference type="EMBL" id="LT607413">
    <property type="protein sequence ID" value="SCF04243.1"/>
    <property type="molecule type" value="Genomic_DNA"/>
</dbReference>
<evidence type="ECO:0000256" key="5">
    <source>
        <dbReference type="SAM" id="MobiDB-lite"/>
    </source>
</evidence>
<protein>
    <submittedName>
        <fullName evidence="7">Protein-S-isoprenylcysteine O-methyltransferase Ste14</fullName>
    </submittedName>
</protein>
<comment type="subcellular location">
    <subcellularLocation>
        <location evidence="1">Endomembrane system</location>
        <topology evidence="1">Multi-pass membrane protein</topology>
    </subcellularLocation>
</comment>
<dbReference type="PANTHER" id="PTHR43847">
    <property type="entry name" value="BLL3993 PROTEIN"/>
    <property type="match status" value="1"/>
</dbReference>
<dbReference type="GO" id="GO:0008168">
    <property type="term" value="F:methyltransferase activity"/>
    <property type="evidence" value="ECO:0007669"/>
    <property type="project" value="UniProtKB-KW"/>
</dbReference>
<dbReference type="Pfam" id="PF04191">
    <property type="entry name" value="PEMT"/>
    <property type="match status" value="1"/>
</dbReference>
<gene>
    <name evidence="7" type="ORF">GA0070618_2812</name>
</gene>
<keyword evidence="8" id="KW-1185">Reference proteome</keyword>
<keyword evidence="7" id="KW-0808">Transferase</keyword>
<keyword evidence="2 6" id="KW-0812">Transmembrane</keyword>
<feature type="transmembrane region" description="Helical" evidence="6">
    <location>
        <begin position="47"/>
        <end position="70"/>
    </location>
</feature>